<gene>
    <name evidence="4" type="ORF">GV64_06540</name>
</gene>
<dbReference type="GO" id="GO:0020037">
    <property type="term" value="F:heme binding"/>
    <property type="evidence" value="ECO:0007669"/>
    <property type="project" value="InterPro"/>
</dbReference>
<dbReference type="InterPro" id="IPR002397">
    <property type="entry name" value="Cyt_P450_B"/>
</dbReference>
<keyword evidence="3" id="KW-0408">Iron</keyword>
<dbReference type="GO" id="GO:0016705">
    <property type="term" value="F:oxidoreductase activity, acting on paired donors, with incorporation or reduction of molecular oxygen"/>
    <property type="evidence" value="ECO:0007669"/>
    <property type="project" value="InterPro"/>
</dbReference>
<dbReference type="PRINTS" id="PR00385">
    <property type="entry name" value="P450"/>
</dbReference>
<name>A0A081K8G1_9GAMM</name>
<dbReference type="GO" id="GO:0004497">
    <property type="term" value="F:monooxygenase activity"/>
    <property type="evidence" value="ECO:0007669"/>
    <property type="project" value="UniProtKB-KW"/>
</dbReference>
<keyword evidence="3" id="KW-0503">Monooxygenase</keyword>
<dbReference type="PANTHER" id="PTHR46696">
    <property type="entry name" value="P450, PUTATIVE (EUROFUNG)-RELATED"/>
    <property type="match status" value="1"/>
</dbReference>
<dbReference type="SUPFAM" id="SSF48264">
    <property type="entry name" value="Cytochrome P450"/>
    <property type="match status" value="1"/>
</dbReference>
<dbReference type="AlphaFoldDB" id="A0A081K8G1"/>
<keyword evidence="3" id="KW-0349">Heme</keyword>
<dbReference type="Proteomes" id="UP000027997">
    <property type="component" value="Unassembled WGS sequence"/>
</dbReference>
<sequence>MGTIEHDQGEAQYSIKKEALPPIETVYNPHSLEYCEDPVPQWHELVKRGPLVWYPLWQAWIMTGIKDIMDCWRTEYLSSDFYDWEYAPPRPPESEWTNFERALIGHSLVADKDHHRLVRKVSSPAFSRNVVEAISMRIEPDIKALFDELGTPDSFDYIEKVAAHIPFISITRIVGIPEKYWDDFKPVVTSFTEAWNPTISEERRQKAREDSNRAIDIIQEVIAERRLMPRQDDFLSALIQVEKENEQFREWDIITMVLALIGAGADTTLIAQQWSVYSLLKNRDQIAEALESPEAFGKAFTEMMRWSANSKMGFARYAPEDMELLGQKVRKGQMVLLMPHLKDYDPQYYTEPEKFNMNRSHDKDVLFGYGPRFCIGAALAKRQLFLSLSELFARFPDAELAYEPERDETDHNSIAFKQLVIKTNIQK</sequence>
<dbReference type="EMBL" id="JOJP01000001">
    <property type="protein sequence ID" value="KEI70437.1"/>
    <property type="molecule type" value="Genomic_DNA"/>
</dbReference>
<dbReference type="STRING" id="305900.GV64_06540"/>
<dbReference type="PRINTS" id="PR00359">
    <property type="entry name" value="BP450"/>
</dbReference>
<evidence type="ECO:0000313" key="5">
    <source>
        <dbReference type="Proteomes" id="UP000027997"/>
    </source>
</evidence>
<keyword evidence="3" id="KW-0479">Metal-binding</keyword>
<comment type="cofactor">
    <cofactor evidence="1">
        <name>heme</name>
        <dbReference type="ChEBI" id="CHEBI:30413"/>
    </cofactor>
</comment>
<keyword evidence="5" id="KW-1185">Reference proteome</keyword>
<dbReference type="GO" id="GO:0005506">
    <property type="term" value="F:iron ion binding"/>
    <property type="evidence" value="ECO:0007669"/>
    <property type="project" value="InterPro"/>
</dbReference>
<dbReference type="eggNOG" id="COG2124">
    <property type="taxonomic scope" value="Bacteria"/>
</dbReference>
<comment type="similarity">
    <text evidence="2 3">Belongs to the cytochrome P450 family.</text>
</comment>
<evidence type="ECO:0000256" key="3">
    <source>
        <dbReference type="RuleBase" id="RU000461"/>
    </source>
</evidence>
<reference evidence="4 5" key="1">
    <citation type="submission" date="2014-06" db="EMBL/GenBank/DDBJ databases">
        <title>Whole Genome Sequences of Three Symbiotic Endozoicomonas Bacteria.</title>
        <authorList>
            <person name="Neave M.J."/>
            <person name="Apprill A."/>
            <person name="Voolstra C.R."/>
        </authorList>
    </citation>
    <scope>NUCLEOTIDE SEQUENCE [LARGE SCALE GENOMIC DNA]</scope>
    <source>
        <strain evidence="4 5">DSM 22380</strain>
    </source>
</reference>
<organism evidence="4 5">
    <name type="scientific">Endozoicomonas elysicola</name>
    <dbReference type="NCBI Taxonomy" id="305900"/>
    <lineage>
        <taxon>Bacteria</taxon>
        <taxon>Pseudomonadati</taxon>
        <taxon>Pseudomonadota</taxon>
        <taxon>Gammaproteobacteria</taxon>
        <taxon>Oceanospirillales</taxon>
        <taxon>Endozoicomonadaceae</taxon>
        <taxon>Endozoicomonas</taxon>
    </lineage>
</organism>
<dbReference type="Pfam" id="PF00067">
    <property type="entry name" value="p450"/>
    <property type="match status" value="2"/>
</dbReference>
<dbReference type="InterPro" id="IPR036396">
    <property type="entry name" value="Cyt_P450_sf"/>
</dbReference>
<evidence type="ECO:0000256" key="1">
    <source>
        <dbReference type="ARBA" id="ARBA00001971"/>
    </source>
</evidence>
<evidence type="ECO:0000313" key="4">
    <source>
        <dbReference type="EMBL" id="KEI70437.1"/>
    </source>
</evidence>
<protein>
    <submittedName>
        <fullName evidence="4">Cytochrome P450</fullName>
    </submittedName>
</protein>
<comment type="caution">
    <text evidence="4">The sequence shown here is derived from an EMBL/GenBank/DDBJ whole genome shotgun (WGS) entry which is preliminary data.</text>
</comment>
<keyword evidence="3" id="KW-0560">Oxidoreductase</keyword>
<dbReference type="InterPro" id="IPR017972">
    <property type="entry name" value="Cyt_P450_CS"/>
</dbReference>
<dbReference type="PANTHER" id="PTHR46696:SF1">
    <property type="entry name" value="CYTOCHROME P450 YJIB-RELATED"/>
    <property type="match status" value="1"/>
</dbReference>
<dbReference type="PROSITE" id="PS00086">
    <property type="entry name" value="CYTOCHROME_P450"/>
    <property type="match status" value="1"/>
</dbReference>
<dbReference type="Gene3D" id="1.10.630.10">
    <property type="entry name" value="Cytochrome P450"/>
    <property type="match status" value="1"/>
</dbReference>
<proteinExistence type="inferred from homology"/>
<evidence type="ECO:0000256" key="2">
    <source>
        <dbReference type="ARBA" id="ARBA00010617"/>
    </source>
</evidence>
<dbReference type="RefSeq" id="WP_020580993.1">
    <property type="nucleotide sequence ID" value="NZ_JOJP01000001.1"/>
</dbReference>
<dbReference type="InterPro" id="IPR001128">
    <property type="entry name" value="Cyt_P450"/>
</dbReference>
<accession>A0A081K8G1</accession>